<proteinExistence type="predicted"/>
<organism evidence="2 3">
    <name type="scientific">Cerrena zonata</name>
    <dbReference type="NCBI Taxonomy" id="2478898"/>
    <lineage>
        <taxon>Eukaryota</taxon>
        <taxon>Fungi</taxon>
        <taxon>Dikarya</taxon>
        <taxon>Basidiomycota</taxon>
        <taxon>Agaricomycotina</taxon>
        <taxon>Agaricomycetes</taxon>
        <taxon>Polyporales</taxon>
        <taxon>Cerrenaceae</taxon>
        <taxon>Cerrena</taxon>
    </lineage>
</organism>
<dbReference type="Proteomes" id="UP001385951">
    <property type="component" value="Unassembled WGS sequence"/>
</dbReference>
<evidence type="ECO:0000313" key="3">
    <source>
        <dbReference type="Proteomes" id="UP001385951"/>
    </source>
</evidence>
<dbReference type="EMBL" id="JASBNA010000010">
    <property type="protein sequence ID" value="KAK7688550.1"/>
    <property type="molecule type" value="Genomic_DNA"/>
</dbReference>
<evidence type="ECO:0000256" key="1">
    <source>
        <dbReference type="SAM" id="SignalP"/>
    </source>
</evidence>
<protein>
    <submittedName>
        <fullName evidence="2">Uncharacterized protein</fullName>
    </submittedName>
</protein>
<keyword evidence="3" id="KW-1185">Reference proteome</keyword>
<dbReference type="Gene3D" id="1.50.10.20">
    <property type="match status" value="1"/>
</dbReference>
<feature type="signal peptide" evidence="1">
    <location>
        <begin position="1"/>
        <end position="17"/>
    </location>
</feature>
<sequence>MVPVVILALLWSLPVCGQDLSVPTGWRSPTSTLSTTDRAQIAQTVIDTVTPLFSSASGRAANLTFGQNGHMLSSISLHDFYVSSQVNNGIVTQWLGDNVDGFEGGTKTWAVAAANAYRAYGDSTWLNMAVSVWNQVNGGCSITTGVATSGVMTGKNVTVPGQCNGKTTVGGMFLYGSNPTSLLVNMDTLGGFMSLSALLFEATGNPIYGTATETAFEFARAHLFDGQVIIDGIDLSTCSVVAGGQSSGCGFVIESLSIYLNKTTDQSASDFLKTLIPTAIKFPGFTSSNGVISEGPTVDQAEGFGDYNAETANKAIFIRGLHEAWSRMAKDSNLAQLIQSYVIVQYNALLDLAKSPDNEFYSPRWQGPPATKFIPWGQYTASNVMNAALSMSLTNTTLTGSNR</sequence>
<evidence type="ECO:0000313" key="2">
    <source>
        <dbReference type="EMBL" id="KAK7688550.1"/>
    </source>
</evidence>
<dbReference type="SUPFAM" id="SSF48208">
    <property type="entry name" value="Six-hairpin glycosidases"/>
    <property type="match status" value="1"/>
</dbReference>
<reference evidence="2 3" key="1">
    <citation type="submission" date="2022-09" db="EMBL/GenBank/DDBJ databases">
        <authorList>
            <person name="Palmer J.M."/>
        </authorList>
    </citation>
    <scope>NUCLEOTIDE SEQUENCE [LARGE SCALE GENOMIC DNA]</scope>
    <source>
        <strain evidence="2 3">DSM 7382</strain>
    </source>
</reference>
<dbReference type="InterPro" id="IPR008928">
    <property type="entry name" value="6-hairpin_glycosidase_sf"/>
</dbReference>
<accession>A0AAW0GBM4</accession>
<keyword evidence="1" id="KW-0732">Signal</keyword>
<dbReference type="GO" id="GO:0005975">
    <property type="term" value="P:carbohydrate metabolic process"/>
    <property type="evidence" value="ECO:0007669"/>
    <property type="project" value="InterPro"/>
</dbReference>
<gene>
    <name evidence="2" type="ORF">QCA50_008088</name>
</gene>
<feature type="chain" id="PRO_5043553013" evidence="1">
    <location>
        <begin position="18"/>
        <end position="403"/>
    </location>
</feature>
<dbReference type="AlphaFoldDB" id="A0AAW0GBM4"/>
<name>A0AAW0GBM4_9APHY</name>
<comment type="caution">
    <text evidence="2">The sequence shown here is derived from an EMBL/GenBank/DDBJ whole genome shotgun (WGS) entry which is preliminary data.</text>
</comment>